<organism evidence="2 3">
    <name type="scientific">Sphingomonas lenta</name>
    <dbReference type="NCBI Taxonomy" id="1141887"/>
    <lineage>
        <taxon>Bacteria</taxon>
        <taxon>Pseudomonadati</taxon>
        <taxon>Pseudomonadota</taxon>
        <taxon>Alphaproteobacteria</taxon>
        <taxon>Sphingomonadales</taxon>
        <taxon>Sphingomonadaceae</taxon>
        <taxon>Sphingomonas</taxon>
    </lineage>
</organism>
<dbReference type="Proteomes" id="UP000218151">
    <property type="component" value="Unassembled WGS sequence"/>
</dbReference>
<proteinExistence type="predicted"/>
<name>A0A2A2SC78_9SPHN</name>
<dbReference type="InterPro" id="IPR004891">
    <property type="entry name" value="Mercury-R_MerC"/>
</dbReference>
<evidence type="ECO:0008006" key="4">
    <source>
        <dbReference type="Google" id="ProtNLM"/>
    </source>
</evidence>
<sequence length="127" mass="12849">MAVSLTRLSWLALLDRVAIGVSGLCVVHCLATSVLLALASTAGGMLLHPLFHEVGLVGAIGLGAVALGQGALRHEMLMPAAMGSLGLGVMAGALTLHDAGGHAEALWTIVGVSLLAFGHRLNRLALD</sequence>
<evidence type="ECO:0000256" key="1">
    <source>
        <dbReference type="SAM" id="Phobius"/>
    </source>
</evidence>
<keyword evidence="3" id="KW-1185">Reference proteome</keyword>
<keyword evidence="1" id="KW-1133">Transmembrane helix</keyword>
<evidence type="ECO:0000313" key="2">
    <source>
        <dbReference type="EMBL" id="PAX06611.1"/>
    </source>
</evidence>
<protein>
    <recommendedName>
        <fullName evidence="4">MerC domain-containing protein</fullName>
    </recommendedName>
</protein>
<keyword evidence="1" id="KW-0812">Transmembrane</keyword>
<comment type="caution">
    <text evidence="2">The sequence shown here is derived from an EMBL/GenBank/DDBJ whole genome shotgun (WGS) entry which is preliminary data.</text>
</comment>
<accession>A0A2A2SC78</accession>
<dbReference type="GO" id="GO:0015097">
    <property type="term" value="F:mercury ion transmembrane transporter activity"/>
    <property type="evidence" value="ECO:0007669"/>
    <property type="project" value="InterPro"/>
</dbReference>
<dbReference type="EMBL" id="NSLI01000005">
    <property type="protein sequence ID" value="PAX06611.1"/>
    <property type="molecule type" value="Genomic_DNA"/>
</dbReference>
<evidence type="ECO:0000313" key="3">
    <source>
        <dbReference type="Proteomes" id="UP000218151"/>
    </source>
</evidence>
<feature type="transmembrane region" description="Helical" evidence="1">
    <location>
        <begin position="50"/>
        <end position="71"/>
    </location>
</feature>
<dbReference type="Pfam" id="PF03203">
    <property type="entry name" value="MerC"/>
    <property type="match status" value="1"/>
</dbReference>
<reference evidence="3" key="1">
    <citation type="submission" date="2017-09" db="EMBL/GenBank/DDBJ databases">
        <authorList>
            <person name="Feng G."/>
            <person name="Zhu H."/>
        </authorList>
    </citation>
    <scope>NUCLEOTIDE SEQUENCE [LARGE SCALE GENOMIC DNA]</scope>
    <source>
        <strain evidence="3">1PNM-20</strain>
    </source>
</reference>
<keyword evidence="1" id="KW-0472">Membrane</keyword>
<feature type="transmembrane region" description="Helical" evidence="1">
    <location>
        <begin position="17"/>
        <end position="38"/>
    </location>
</feature>
<dbReference type="AlphaFoldDB" id="A0A2A2SC78"/>
<dbReference type="RefSeq" id="WP_095999356.1">
    <property type="nucleotide sequence ID" value="NZ_NSLI01000005.1"/>
</dbReference>
<dbReference type="OrthoDB" id="6078385at2"/>
<gene>
    <name evidence="2" type="ORF">CKY28_15800</name>
</gene>
<dbReference type="GO" id="GO:0016020">
    <property type="term" value="C:membrane"/>
    <property type="evidence" value="ECO:0007669"/>
    <property type="project" value="InterPro"/>
</dbReference>